<keyword evidence="2" id="KW-0472">Membrane</keyword>
<evidence type="ECO:0000256" key="2">
    <source>
        <dbReference type="SAM" id="Phobius"/>
    </source>
</evidence>
<organism evidence="3 4">
    <name type="scientific">Sorghum bicolor</name>
    <name type="common">Sorghum</name>
    <name type="synonym">Sorghum vulgare</name>
    <dbReference type="NCBI Taxonomy" id="4558"/>
    <lineage>
        <taxon>Eukaryota</taxon>
        <taxon>Viridiplantae</taxon>
        <taxon>Streptophyta</taxon>
        <taxon>Embryophyta</taxon>
        <taxon>Tracheophyta</taxon>
        <taxon>Spermatophyta</taxon>
        <taxon>Magnoliopsida</taxon>
        <taxon>Liliopsida</taxon>
        <taxon>Poales</taxon>
        <taxon>Poaceae</taxon>
        <taxon>PACMAD clade</taxon>
        <taxon>Panicoideae</taxon>
        <taxon>Andropogonodae</taxon>
        <taxon>Andropogoneae</taxon>
        <taxon>Sorghinae</taxon>
        <taxon>Sorghum</taxon>
    </lineage>
</organism>
<keyword evidence="2" id="KW-0812">Transmembrane</keyword>
<evidence type="ECO:0000313" key="4">
    <source>
        <dbReference type="Proteomes" id="UP000807115"/>
    </source>
</evidence>
<dbReference type="Proteomes" id="UP000807115">
    <property type="component" value="Chromosome 9"/>
</dbReference>
<protein>
    <submittedName>
        <fullName evidence="3">Uncharacterized protein</fullName>
    </submittedName>
</protein>
<comment type="caution">
    <text evidence="3">The sequence shown here is derived from an EMBL/GenBank/DDBJ whole genome shotgun (WGS) entry which is preliminary data.</text>
</comment>
<feature type="transmembrane region" description="Helical" evidence="2">
    <location>
        <begin position="190"/>
        <end position="213"/>
    </location>
</feature>
<keyword evidence="2" id="KW-1133">Transmembrane helix</keyword>
<gene>
    <name evidence="3" type="ORF">BDA96_09G189600</name>
</gene>
<dbReference type="KEGG" id="sbi:8064164"/>
<reference evidence="3" key="1">
    <citation type="journal article" date="2019" name="BMC Genomics">
        <title>A new reference genome for Sorghum bicolor reveals high levels of sequence similarity between sweet and grain genotypes: implications for the genetics of sugar metabolism.</title>
        <authorList>
            <person name="Cooper E.A."/>
            <person name="Brenton Z.W."/>
            <person name="Flinn B.S."/>
            <person name="Jenkins J."/>
            <person name="Shu S."/>
            <person name="Flowers D."/>
            <person name="Luo F."/>
            <person name="Wang Y."/>
            <person name="Xia P."/>
            <person name="Barry K."/>
            <person name="Daum C."/>
            <person name="Lipzen A."/>
            <person name="Yoshinaga Y."/>
            <person name="Schmutz J."/>
            <person name="Saski C."/>
            <person name="Vermerris W."/>
            <person name="Kresovich S."/>
        </authorList>
    </citation>
    <scope>NUCLEOTIDE SEQUENCE</scope>
</reference>
<dbReference type="OMA" id="GETNEMV"/>
<feature type="region of interest" description="Disordered" evidence="1">
    <location>
        <begin position="1"/>
        <end position="22"/>
    </location>
</feature>
<reference evidence="3" key="2">
    <citation type="submission" date="2020-10" db="EMBL/GenBank/DDBJ databases">
        <authorList>
            <person name="Cooper E.A."/>
            <person name="Brenton Z.W."/>
            <person name="Flinn B.S."/>
            <person name="Jenkins J."/>
            <person name="Shu S."/>
            <person name="Flowers D."/>
            <person name="Luo F."/>
            <person name="Wang Y."/>
            <person name="Xia P."/>
            <person name="Barry K."/>
            <person name="Daum C."/>
            <person name="Lipzen A."/>
            <person name="Yoshinaga Y."/>
            <person name="Schmutz J."/>
            <person name="Saski C."/>
            <person name="Vermerris W."/>
            <person name="Kresovich S."/>
        </authorList>
    </citation>
    <scope>NUCLEOTIDE SEQUENCE</scope>
</reference>
<evidence type="ECO:0000256" key="1">
    <source>
        <dbReference type="SAM" id="MobiDB-lite"/>
    </source>
</evidence>
<dbReference type="AlphaFoldDB" id="A0A921QAT9"/>
<dbReference type="Gramene" id="EES19723">
    <property type="protein sequence ID" value="EES19723"/>
    <property type="gene ID" value="SORBI_3009G179500"/>
</dbReference>
<proteinExistence type="predicted"/>
<sequence length="226" mass="23389">MTKPTAGFQTPRPSSLRSSTAGARSAAAKLAVASAVPRDLASSTKVVRKCLDYDGDTILPATAAPTPPLDDVLEDGLALPLDLPDPEVSGDSSSSSSSVIFAAPDDAVITSADSSVTEVAAPADSTADSDASLPEQIKFVMSELHAATGLSPRSKRLLTALAEAANAELTPTATTARRLRRATFWGKVRVAVLAATVTTVAAIDVALAAYLYARRVNDRYHVMPPT</sequence>
<dbReference type="EMBL" id="CM027688">
    <property type="protein sequence ID" value="KAG0518599.1"/>
    <property type="molecule type" value="Genomic_DNA"/>
</dbReference>
<evidence type="ECO:0000313" key="3">
    <source>
        <dbReference type="EMBL" id="KAG0518599.1"/>
    </source>
</evidence>
<name>A0A921QAT9_SORBI</name>
<accession>A0A921QAT9</accession>